<sequence length="83" mass="9578">MNLRCKQMLIVLLGSGLETTLSYSSRYHNSAWCSRVLQRFLYMNCYHIVHILELTNAEASQKRKGCVVSCKVTNDSMFMNALR</sequence>
<keyword evidence="1" id="KW-0732">Signal</keyword>
<dbReference type="AlphaFoldDB" id="A0A0C2S481"/>
<organism evidence="2 3">
    <name type="scientific">Amanita muscaria (strain Koide BX008)</name>
    <dbReference type="NCBI Taxonomy" id="946122"/>
    <lineage>
        <taxon>Eukaryota</taxon>
        <taxon>Fungi</taxon>
        <taxon>Dikarya</taxon>
        <taxon>Basidiomycota</taxon>
        <taxon>Agaricomycotina</taxon>
        <taxon>Agaricomycetes</taxon>
        <taxon>Agaricomycetidae</taxon>
        <taxon>Agaricales</taxon>
        <taxon>Pluteineae</taxon>
        <taxon>Amanitaceae</taxon>
        <taxon>Amanita</taxon>
    </lineage>
</organism>
<accession>A0A0C2S481</accession>
<feature type="chain" id="PRO_5002155367" description="Secreted protein" evidence="1">
    <location>
        <begin position="23"/>
        <end position="83"/>
    </location>
</feature>
<dbReference type="EMBL" id="KN818367">
    <property type="protein sequence ID" value="KIL57490.1"/>
    <property type="molecule type" value="Genomic_DNA"/>
</dbReference>
<gene>
    <name evidence="2" type="ORF">M378DRAFT_382105</name>
</gene>
<keyword evidence="3" id="KW-1185">Reference proteome</keyword>
<dbReference type="InParanoid" id="A0A0C2S481"/>
<evidence type="ECO:0008006" key="4">
    <source>
        <dbReference type="Google" id="ProtNLM"/>
    </source>
</evidence>
<evidence type="ECO:0000313" key="2">
    <source>
        <dbReference type="EMBL" id="KIL57490.1"/>
    </source>
</evidence>
<reference evidence="2 3" key="1">
    <citation type="submission" date="2014-04" db="EMBL/GenBank/DDBJ databases">
        <title>Evolutionary Origins and Diversification of the Mycorrhizal Mutualists.</title>
        <authorList>
            <consortium name="DOE Joint Genome Institute"/>
            <consortium name="Mycorrhizal Genomics Consortium"/>
            <person name="Kohler A."/>
            <person name="Kuo A."/>
            <person name="Nagy L.G."/>
            <person name="Floudas D."/>
            <person name="Copeland A."/>
            <person name="Barry K.W."/>
            <person name="Cichocki N."/>
            <person name="Veneault-Fourrey C."/>
            <person name="LaButti K."/>
            <person name="Lindquist E.A."/>
            <person name="Lipzen A."/>
            <person name="Lundell T."/>
            <person name="Morin E."/>
            <person name="Murat C."/>
            <person name="Riley R."/>
            <person name="Ohm R."/>
            <person name="Sun H."/>
            <person name="Tunlid A."/>
            <person name="Henrissat B."/>
            <person name="Grigoriev I.V."/>
            <person name="Hibbett D.S."/>
            <person name="Martin F."/>
        </authorList>
    </citation>
    <scope>NUCLEOTIDE SEQUENCE [LARGE SCALE GENOMIC DNA]</scope>
    <source>
        <strain evidence="2 3">Koide BX008</strain>
    </source>
</reference>
<dbReference type="HOGENOM" id="CLU_2542068_0_0_1"/>
<name>A0A0C2S481_AMAMK</name>
<proteinExistence type="predicted"/>
<protein>
    <recommendedName>
        <fullName evidence="4">Secreted protein</fullName>
    </recommendedName>
</protein>
<evidence type="ECO:0000256" key="1">
    <source>
        <dbReference type="SAM" id="SignalP"/>
    </source>
</evidence>
<dbReference type="Proteomes" id="UP000054549">
    <property type="component" value="Unassembled WGS sequence"/>
</dbReference>
<feature type="signal peptide" evidence="1">
    <location>
        <begin position="1"/>
        <end position="22"/>
    </location>
</feature>
<evidence type="ECO:0000313" key="3">
    <source>
        <dbReference type="Proteomes" id="UP000054549"/>
    </source>
</evidence>